<feature type="region of interest" description="Disordered" evidence="1">
    <location>
        <begin position="302"/>
        <end position="353"/>
    </location>
</feature>
<feature type="region of interest" description="Disordered" evidence="1">
    <location>
        <begin position="686"/>
        <end position="709"/>
    </location>
</feature>
<name>A0A2D0PXN3_ICTPU</name>
<dbReference type="OrthoDB" id="8957442at2759"/>
<feature type="region of interest" description="Disordered" evidence="1">
    <location>
        <begin position="129"/>
        <end position="171"/>
    </location>
</feature>
<proteinExistence type="predicted"/>
<evidence type="ECO:0000313" key="2">
    <source>
        <dbReference type="Proteomes" id="UP000221080"/>
    </source>
</evidence>
<feature type="compositionally biased region" description="Low complexity" evidence="1">
    <location>
        <begin position="335"/>
        <end position="350"/>
    </location>
</feature>
<feature type="region of interest" description="Disordered" evidence="1">
    <location>
        <begin position="82"/>
        <end position="111"/>
    </location>
</feature>
<feature type="compositionally biased region" description="Low complexity" evidence="1">
    <location>
        <begin position="100"/>
        <end position="111"/>
    </location>
</feature>
<reference evidence="3" key="2">
    <citation type="submission" date="2025-08" db="UniProtKB">
        <authorList>
            <consortium name="RefSeq"/>
        </authorList>
    </citation>
    <scope>IDENTIFICATION</scope>
    <source>
        <tissue evidence="3">Blood</tissue>
    </source>
</reference>
<feature type="region of interest" description="Disordered" evidence="1">
    <location>
        <begin position="468"/>
        <end position="505"/>
    </location>
</feature>
<feature type="compositionally biased region" description="Low complexity" evidence="1">
    <location>
        <begin position="137"/>
        <end position="152"/>
    </location>
</feature>
<evidence type="ECO:0000313" key="3">
    <source>
        <dbReference type="RefSeq" id="XP_017311258.1"/>
    </source>
</evidence>
<dbReference type="OMA" id="RWRQQSN"/>
<dbReference type="Proteomes" id="UP000221080">
    <property type="component" value="Chromosome 25"/>
</dbReference>
<feature type="compositionally biased region" description="Basic and acidic residues" evidence="1">
    <location>
        <begin position="306"/>
        <end position="316"/>
    </location>
</feature>
<dbReference type="RefSeq" id="XP_017311258.1">
    <property type="nucleotide sequence ID" value="XM_017455769.3"/>
</dbReference>
<dbReference type="AlphaFoldDB" id="A0A2D0PXN3"/>
<feature type="region of interest" description="Disordered" evidence="1">
    <location>
        <begin position="641"/>
        <end position="673"/>
    </location>
</feature>
<keyword evidence="2" id="KW-1185">Reference proteome</keyword>
<gene>
    <name evidence="3" type="primary">si:dkeyp-117h8.4</name>
</gene>
<feature type="compositionally biased region" description="Polar residues" evidence="1">
    <location>
        <begin position="688"/>
        <end position="697"/>
    </location>
</feature>
<protein>
    <submittedName>
        <fullName evidence="3">Uncharacterized protein si:dkeyp-117h8.4</fullName>
    </submittedName>
</protein>
<organism evidence="2 3">
    <name type="scientific">Ictalurus punctatus</name>
    <name type="common">Channel catfish</name>
    <name type="synonym">Silurus punctatus</name>
    <dbReference type="NCBI Taxonomy" id="7998"/>
    <lineage>
        <taxon>Eukaryota</taxon>
        <taxon>Metazoa</taxon>
        <taxon>Chordata</taxon>
        <taxon>Craniata</taxon>
        <taxon>Vertebrata</taxon>
        <taxon>Euteleostomi</taxon>
        <taxon>Actinopterygii</taxon>
        <taxon>Neopterygii</taxon>
        <taxon>Teleostei</taxon>
        <taxon>Ostariophysi</taxon>
        <taxon>Siluriformes</taxon>
        <taxon>Ictaluridae</taxon>
        <taxon>Ictalurus</taxon>
    </lineage>
</organism>
<feature type="region of interest" description="Disordered" evidence="1">
    <location>
        <begin position="239"/>
        <end position="281"/>
    </location>
</feature>
<dbReference type="GeneID" id="108257760"/>
<reference evidence="2" key="1">
    <citation type="journal article" date="2016" name="Nat. Commun.">
        <title>The channel catfish genome sequence provides insights into the evolution of scale formation in teleosts.</title>
        <authorList>
            <person name="Liu Z."/>
            <person name="Liu S."/>
            <person name="Yao J."/>
            <person name="Bao L."/>
            <person name="Zhang J."/>
            <person name="Li Y."/>
            <person name="Jiang C."/>
            <person name="Sun L."/>
            <person name="Wang R."/>
            <person name="Zhang Y."/>
            <person name="Zhou T."/>
            <person name="Zeng Q."/>
            <person name="Fu Q."/>
            <person name="Gao S."/>
            <person name="Li N."/>
            <person name="Koren S."/>
            <person name="Jiang Y."/>
            <person name="Zimin A."/>
            <person name="Xu P."/>
            <person name="Phillippy A.M."/>
            <person name="Geng X."/>
            <person name="Song L."/>
            <person name="Sun F."/>
            <person name="Li C."/>
            <person name="Wang X."/>
            <person name="Chen A."/>
            <person name="Jin Y."/>
            <person name="Yuan Z."/>
            <person name="Yang Y."/>
            <person name="Tan S."/>
            <person name="Peatman E."/>
            <person name="Lu J."/>
            <person name="Qin Z."/>
            <person name="Dunham R."/>
            <person name="Li Z."/>
            <person name="Sonstegard T."/>
            <person name="Feng J."/>
            <person name="Danzmann R.G."/>
            <person name="Schroeder S."/>
            <person name="Scheffler B."/>
            <person name="Duke M.V."/>
            <person name="Ballard L."/>
            <person name="Kucuktas H."/>
            <person name="Kaltenboeck L."/>
            <person name="Liu H."/>
            <person name="Armbruster J."/>
            <person name="Xie Y."/>
            <person name="Kirby M.L."/>
            <person name="Tian Y."/>
            <person name="Flanagan M.E."/>
            <person name="Mu W."/>
            <person name="Waldbieser G.C."/>
        </authorList>
    </citation>
    <scope>NUCLEOTIDE SEQUENCE [LARGE SCALE GENOMIC DNA]</scope>
    <source>
        <strain evidence="2">SDA103</strain>
    </source>
</reference>
<evidence type="ECO:0000256" key="1">
    <source>
        <dbReference type="SAM" id="MobiDB-lite"/>
    </source>
</evidence>
<accession>A0A2D0PXN3</accession>
<dbReference type="KEGG" id="ipu:108257760"/>
<sequence>MEYHHGRSDPNQNSDLNFDQFKKNGEMFRNTMERIFQKYSNLSDPGPDVCLKTMTFISGKGSVPLNSATAEKELRHLRNQLKDRPLQASDSPQEERTLLDQDVSSSLSSSRVTDVTMADLDHSIQMENGNTSLWCGSDTSQRSLKSTSSSRSGLWGEPSQPEEEDRDLERTLSSHGGTLLDIYPSMLNQIGQAYRRQHVTDVASAVLRRYHRRRWQSSQAQHRSHGFNNTHNHTLNRMRESSLTAPKPPHDNITNHQKSKLKYQGSSPCKSKPDFSPAKSISNSSLVSTACFYSPRRDVESTCGKRGVENESHWTDQRSANSELLHRPVRVLDLSTPPSSVSSSPHSPSPDLNQTYVVEPVPLPRSHGVPISSACSSTWSPLKIARMSSLASQRGNSVNSPLSFYRSGLHRDHIDCLAVSPQRAFSGHLSQLRSPLKPRISLEHDQKTSFSYPKQALPVIHTSEVCQSSKGQRYPSPRKQFPHHQENPTKQLKRQPSFSDPSSSISQMLSRQIDTEFMSLYHHFICRSTNPTSSCHLCKRQSGVQSPAVFSKSMYALSLTPVRSRLKKRHREPEVVESLRFKRFRESCSPLRTNQSWPKQQQANRYANTAMVEPNEDQYTWNRALLLQCPSPGFLRAIRQHRKSTSGSNGKGLGSRPDLQTQHYSPSLRDSLRSDAGECQNLDISEAYSGTRSPMKTSDQRGVSVSPRLSRRRLLYGPFQ</sequence>